<evidence type="ECO:0000313" key="1">
    <source>
        <dbReference type="EMBL" id="GBF35945.1"/>
    </source>
</evidence>
<comment type="caution">
    <text evidence="1">The sequence shown here is derived from an EMBL/GenBank/DDBJ whole genome shotgun (WGS) entry which is preliminary data.</text>
</comment>
<dbReference type="RefSeq" id="WP_131006730.1">
    <property type="nucleotide sequence ID" value="NZ_BFAX01000001.1"/>
</dbReference>
<name>A0A401HP21_9EURY</name>
<dbReference type="Proteomes" id="UP000290527">
    <property type="component" value="Unassembled WGS sequence"/>
</dbReference>
<reference evidence="1 2" key="1">
    <citation type="journal article" date="2019" name="Int. J. Syst. Evol. Microbiol.">
        <title>Methanofervidicoccus abyssi gen. nov., sp. nov., a hydrogenotrophic methanogen, isolated from a hydrothermal vent chimney in the Mid-Cayman Spreading Center, the Caribbean Sea.</title>
        <authorList>
            <person name="Sakai S."/>
            <person name="Takaki Y."/>
            <person name="Miyazaki M."/>
            <person name="Ogawara M."/>
            <person name="Yanagawa K."/>
            <person name="Miyazaki J."/>
            <person name="Takai K."/>
        </authorList>
    </citation>
    <scope>NUCLEOTIDE SEQUENCE [LARGE SCALE GENOMIC DNA]</scope>
    <source>
        <strain evidence="1 2">HHB</strain>
    </source>
</reference>
<dbReference type="AlphaFoldDB" id="A0A401HP21"/>
<sequence>MSIRCLSILILITSALLLSCNAIDTEYKWASTIPIYYVPLSSINSEDELNYYLDNDNIVIFYIDKKYNIERKDWILDKLLNKFNISRIVPEKIHGYEEYPVNNTLYVLNNKLMYNEKCIFEIKPKKILITYNIDPDSKEIMDFVGYYVSKNNGTFAYINKVPPRYKHILITGVAVQKAVLDDKGDYIIDVAGRKLKVDWRDDGFINKKIKHLKTLSKLLNINITYISTGDELLDVIEKSDIDKDELEDLLNDYWFKKRFNNTYFHTYVSSSDKGYYTRTLDILSMGYYPNIYVYKTSETFKNDPIGGFYPETVSYVGTVKIGYWRKEITSENEYYDYIKDEPSTDKNGGISIWYYQGEPVPLTLDSKLNEDRYKYFNHWFVKNYGNALAKGVNGLLLPSNNSYLLDAILGKDNRELKWKLNIGNKVEYIVIPGKGEPTIENNITIFKVPGVFEDLYGVPFIEECYIPPEGEMPGVYIGDIAEYNYSILYHWKDNCTWICSFRDYARWINNYVKCDIYIRNNSIVLQSNIPMKVTVYSKNVVYPENVSVEEYNNKLNKVVLYLSGGSYRIK</sequence>
<evidence type="ECO:0000313" key="2">
    <source>
        <dbReference type="Proteomes" id="UP000290527"/>
    </source>
</evidence>
<proteinExistence type="predicted"/>
<accession>A0A401HP21</accession>
<keyword evidence="2" id="KW-1185">Reference proteome</keyword>
<gene>
    <name evidence="1" type="ORF">MHHB_P0170</name>
</gene>
<dbReference type="PROSITE" id="PS51257">
    <property type="entry name" value="PROKAR_LIPOPROTEIN"/>
    <property type="match status" value="1"/>
</dbReference>
<protein>
    <submittedName>
        <fullName evidence="1">Uncharacterized protein</fullName>
    </submittedName>
</protein>
<organism evidence="1 2">
    <name type="scientific">Methanofervidicoccus abyssi</name>
    <dbReference type="NCBI Taxonomy" id="2082189"/>
    <lineage>
        <taxon>Archaea</taxon>
        <taxon>Methanobacteriati</taxon>
        <taxon>Methanobacteriota</taxon>
        <taxon>Methanomada group</taxon>
        <taxon>Methanococci</taxon>
        <taxon>Methanococcales</taxon>
        <taxon>Methanofervidicoccus</taxon>
    </lineage>
</organism>
<dbReference type="EMBL" id="BFAX01000001">
    <property type="protein sequence ID" value="GBF35945.1"/>
    <property type="molecule type" value="Genomic_DNA"/>
</dbReference>
<dbReference type="OrthoDB" id="65278at2157"/>